<comment type="caution">
    <text evidence="2">The sequence shown here is derived from an EMBL/GenBank/DDBJ whole genome shotgun (WGS) entry which is preliminary data.</text>
</comment>
<dbReference type="InterPro" id="IPR021552">
    <property type="entry name" value="ArsP_2"/>
</dbReference>
<reference evidence="2" key="2">
    <citation type="journal article" date="2021" name="PeerJ">
        <title>Extensive microbial diversity within the chicken gut microbiome revealed by metagenomics and culture.</title>
        <authorList>
            <person name="Gilroy R."/>
            <person name="Ravi A."/>
            <person name="Getino M."/>
            <person name="Pursley I."/>
            <person name="Horton D.L."/>
            <person name="Alikhan N.F."/>
            <person name="Baker D."/>
            <person name="Gharbi K."/>
            <person name="Hall N."/>
            <person name="Watson M."/>
            <person name="Adriaenssens E.M."/>
            <person name="Foster-Nyarko E."/>
            <person name="Jarju S."/>
            <person name="Secka A."/>
            <person name="Antonio M."/>
            <person name="Oren A."/>
            <person name="Chaudhuri R.R."/>
            <person name="La Ragione R."/>
            <person name="Hildebrand F."/>
            <person name="Pallen M.J."/>
        </authorList>
    </citation>
    <scope>NUCLEOTIDE SEQUENCE</scope>
    <source>
        <strain evidence="2">CHK188-20938</strain>
    </source>
</reference>
<feature type="transmembrane region" description="Helical" evidence="1">
    <location>
        <begin position="199"/>
        <end position="226"/>
    </location>
</feature>
<feature type="transmembrane region" description="Helical" evidence="1">
    <location>
        <begin position="263"/>
        <end position="283"/>
    </location>
</feature>
<dbReference type="AlphaFoldDB" id="A0A9D1TAE9"/>
<dbReference type="EMBL" id="DVOO01000009">
    <property type="protein sequence ID" value="HIV24612.1"/>
    <property type="molecule type" value="Genomic_DNA"/>
</dbReference>
<organism evidence="2 3">
    <name type="scientific">Candidatus Scatomonas pullistercoris</name>
    <dbReference type="NCBI Taxonomy" id="2840920"/>
    <lineage>
        <taxon>Bacteria</taxon>
        <taxon>Bacillati</taxon>
        <taxon>Bacillota</taxon>
        <taxon>Clostridia</taxon>
        <taxon>Lachnospirales</taxon>
        <taxon>Lachnospiraceae</taxon>
        <taxon>Lachnospiraceae incertae sedis</taxon>
        <taxon>Candidatus Scatomonas</taxon>
    </lineage>
</organism>
<dbReference type="Pfam" id="PF11449">
    <property type="entry name" value="ArsP_2"/>
    <property type="match status" value="1"/>
</dbReference>
<feature type="transmembrane region" description="Helical" evidence="1">
    <location>
        <begin position="168"/>
        <end position="187"/>
    </location>
</feature>
<feature type="transmembrane region" description="Helical" evidence="1">
    <location>
        <begin position="111"/>
        <end position="130"/>
    </location>
</feature>
<reference evidence="2" key="1">
    <citation type="submission" date="2020-10" db="EMBL/GenBank/DDBJ databases">
        <authorList>
            <person name="Gilroy R."/>
        </authorList>
    </citation>
    <scope>NUCLEOTIDE SEQUENCE</scope>
    <source>
        <strain evidence="2">CHK188-20938</strain>
    </source>
</reference>
<dbReference type="Proteomes" id="UP000824169">
    <property type="component" value="Unassembled WGS sequence"/>
</dbReference>
<dbReference type="NCBIfam" id="NF037962">
    <property type="entry name" value="arsenic_eff"/>
    <property type="match status" value="1"/>
</dbReference>
<keyword evidence="1" id="KW-0472">Membrane</keyword>
<keyword evidence="1" id="KW-1133">Transmembrane helix</keyword>
<evidence type="ECO:0000313" key="2">
    <source>
        <dbReference type="EMBL" id="HIV24612.1"/>
    </source>
</evidence>
<evidence type="ECO:0000313" key="3">
    <source>
        <dbReference type="Proteomes" id="UP000824169"/>
    </source>
</evidence>
<feature type="transmembrane region" description="Helical" evidence="1">
    <location>
        <begin position="232"/>
        <end position="251"/>
    </location>
</feature>
<sequence>MVFTECLLDALVDTLRLLPFLFLTYLAMEYLEHRAGNKSVRIIRKTGRLGPLVGAAAGVVPQCGFSAAASSLYSGGLITTGTLLAVLLSTSDEMLPIFISEAVRIPTILKILGTKVLLAAVTGFLLDLILRRFRKQEVHKDIHDLCEHEHCHCEDGIWKSALRHTLQITLFLFLITLALGLCIQFLGEDTISGFLTGQPVPGVFLAALVGLIPNCASSVIITQLYLSGLLGAGQMMGGLLVSCGVGLLVLFRTNQKLKENLKITAALYVTGVLWGLLIEGMGVTF</sequence>
<accession>A0A9D1TAE9</accession>
<name>A0A9D1TAE9_9FIRM</name>
<gene>
    <name evidence="2" type="ORF">IAB71_02305</name>
</gene>
<evidence type="ECO:0000256" key="1">
    <source>
        <dbReference type="SAM" id="Phobius"/>
    </source>
</evidence>
<keyword evidence="1" id="KW-0812">Transmembrane</keyword>
<proteinExistence type="predicted"/>
<protein>
    <submittedName>
        <fullName evidence="2">Arsenic efflux protein</fullName>
    </submittedName>
</protein>